<proteinExistence type="predicted"/>
<keyword evidence="2" id="KW-1185">Reference proteome</keyword>
<organism evidence="1 2">
    <name type="scientific">Trachymyrmex septentrionalis</name>
    <dbReference type="NCBI Taxonomy" id="34720"/>
    <lineage>
        <taxon>Eukaryota</taxon>
        <taxon>Metazoa</taxon>
        <taxon>Ecdysozoa</taxon>
        <taxon>Arthropoda</taxon>
        <taxon>Hexapoda</taxon>
        <taxon>Insecta</taxon>
        <taxon>Pterygota</taxon>
        <taxon>Neoptera</taxon>
        <taxon>Endopterygota</taxon>
        <taxon>Hymenoptera</taxon>
        <taxon>Apocrita</taxon>
        <taxon>Aculeata</taxon>
        <taxon>Formicoidea</taxon>
        <taxon>Formicidae</taxon>
        <taxon>Myrmicinae</taxon>
        <taxon>Trachymyrmex</taxon>
    </lineage>
</organism>
<dbReference type="AlphaFoldDB" id="A0A195F6J0"/>
<evidence type="ECO:0000313" key="2">
    <source>
        <dbReference type="Proteomes" id="UP000078541"/>
    </source>
</evidence>
<name>A0A195F6J0_9HYME</name>
<dbReference type="Proteomes" id="UP000078541">
    <property type="component" value="Unassembled WGS sequence"/>
</dbReference>
<reference evidence="1 2" key="1">
    <citation type="submission" date="2016-03" db="EMBL/GenBank/DDBJ databases">
        <title>Trachymyrmex septentrionalis WGS genome.</title>
        <authorList>
            <person name="Nygaard S."/>
            <person name="Hu H."/>
            <person name="Boomsma J."/>
            <person name="Zhang G."/>
        </authorList>
    </citation>
    <scope>NUCLEOTIDE SEQUENCE [LARGE SCALE GENOMIC DNA]</scope>
    <source>
        <strain evidence="1">Tsep2-gDNA-1</strain>
        <tissue evidence="1">Whole body</tissue>
    </source>
</reference>
<dbReference type="EMBL" id="KQ981744">
    <property type="protein sequence ID" value="KYN36215.1"/>
    <property type="molecule type" value="Genomic_DNA"/>
</dbReference>
<gene>
    <name evidence="1" type="ORF">ALC56_09175</name>
</gene>
<sequence length="176" mass="20719">MYELRMSSVIKATIKSRLDAEETRFIVSKRIRILLGSYKGSYSVPTRSSRRQQVLAFGALGKGRNFGPGRTRDGHRRSRFLGITPRFFTRWQHLDGAFRCRELRLVSLEMCSELDVREADGGSRAKIFSFEFLSLTFFIEDLYLNFYILHVFFKAFKDNIFFYKYTVRCNKNMICI</sequence>
<protein>
    <submittedName>
        <fullName evidence="1">Uncharacterized protein</fullName>
    </submittedName>
</protein>
<accession>A0A195F6J0</accession>
<evidence type="ECO:0000313" key="1">
    <source>
        <dbReference type="EMBL" id="KYN36215.1"/>
    </source>
</evidence>